<keyword evidence="3" id="KW-0012">Acyltransferase</keyword>
<organism evidence="3 4">
    <name type="scientific">Pseudomonas kulmbachensis</name>
    <dbReference type="NCBI Taxonomy" id="3043408"/>
    <lineage>
        <taxon>Bacteria</taxon>
        <taxon>Pseudomonadati</taxon>
        <taxon>Pseudomonadota</taxon>
        <taxon>Gammaproteobacteria</taxon>
        <taxon>Pseudomonadales</taxon>
        <taxon>Pseudomonadaceae</taxon>
        <taxon>Pseudomonas</taxon>
    </lineage>
</organism>
<feature type="transmembrane region" description="Helical" evidence="1">
    <location>
        <begin position="213"/>
        <end position="233"/>
    </location>
</feature>
<feature type="domain" description="Acyltransferase 3" evidence="2">
    <location>
        <begin position="3"/>
        <end position="311"/>
    </location>
</feature>
<dbReference type="PANTHER" id="PTHR23028:SF131">
    <property type="entry name" value="BLR2367 PROTEIN"/>
    <property type="match status" value="1"/>
</dbReference>
<evidence type="ECO:0000256" key="1">
    <source>
        <dbReference type="SAM" id="Phobius"/>
    </source>
</evidence>
<gene>
    <name evidence="3" type="ORF">ACHMWK_06135</name>
</gene>
<dbReference type="PANTHER" id="PTHR23028">
    <property type="entry name" value="ACETYLTRANSFERASE"/>
    <property type="match status" value="1"/>
</dbReference>
<dbReference type="RefSeq" id="WP_395246765.1">
    <property type="nucleotide sequence ID" value="NZ_JBINXA010000040.1"/>
</dbReference>
<dbReference type="InterPro" id="IPR050879">
    <property type="entry name" value="Acyltransferase_3"/>
</dbReference>
<protein>
    <submittedName>
        <fullName evidence="3">Acyltransferase family protein</fullName>
        <ecNumber evidence="3">2.3.-.-</ecNumber>
    </submittedName>
</protein>
<name>A0ABW7LV44_9PSED</name>
<comment type="caution">
    <text evidence="3">The sequence shown here is derived from an EMBL/GenBank/DDBJ whole genome shotgun (WGS) entry which is preliminary data.</text>
</comment>
<dbReference type="EMBL" id="JBINXB010000005">
    <property type="protein sequence ID" value="MFH6565557.1"/>
    <property type="molecule type" value="Genomic_DNA"/>
</dbReference>
<keyword evidence="4" id="KW-1185">Reference proteome</keyword>
<reference evidence="3 4" key="1">
    <citation type="submission" date="2024-10" db="EMBL/GenBank/DDBJ databases">
        <title>Aeromonas and Pseudomonas from the Cagarras Archipelago, Rio de Janeiro, Brazil.</title>
        <authorList>
            <person name="Canellas A.L.B."/>
            <person name="Laport M.S."/>
        </authorList>
    </citation>
    <scope>NUCLEOTIDE SEQUENCE [LARGE SCALE GENOMIC DNA]</scope>
    <source>
        <strain evidence="3 4">CPF-4</strain>
    </source>
</reference>
<feature type="transmembrane region" description="Helical" evidence="1">
    <location>
        <begin position="82"/>
        <end position="106"/>
    </location>
</feature>
<feature type="transmembrane region" description="Helical" evidence="1">
    <location>
        <begin position="181"/>
        <end position="201"/>
    </location>
</feature>
<keyword evidence="3" id="KW-0808">Transferase</keyword>
<dbReference type="Pfam" id="PF01757">
    <property type="entry name" value="Acyl_transf_3"/>
    <property type="match status" value="1"/>
</dbReference>
<dbReference type="EC" id="2.3.-.-" evidence="3"/>
<dbReference type="Proteomes" id="UP001609821">
    <property type="component" value="Unassembled WGS sequence"/>
</dbReference>
<evidence type="ECO:0000313" key="3">
    <source>
        <dbReference type="EMBL" id="MFH6565557.1"/>
    </source>
</evidence>
<feature type="transmembrane region" description="Helical" evidence="1">
    <location>
        <begin position="158"/>
        <end position="175"/>
    </location>
</feature>
<feature type="transmembrane region" description="Helical" evidence="1">
    <location>
        <begin position="126"/>
        <end position="151"/>
    </location>
</feature>
<keyword evidence="1" id="KW-0812">Transmembrane</keyword>
<evidence type="ECO:0000259" key="2">
    <source>
        <dbReference type="Pfam" id="PF01757"/>
    </source>
</evidence>
<dbReference type="GO" id="GO:0016746">
    <property type="term" value="F:acyltransferase activity"/>
    <property type="evidence" value="ECO:0007669"/>
    <property type="project" value="UniProtKB-KW"/>
</dbReference>
<sequence length="339" mass="37529">MLNSIQLLRALAAWLVVFHHYIQVVHGNNLSVPLSKALHMYGAIGVDLFFIISGFVIYLSVAGKNVTPGVFAVHRLARVVPAYWIFTFISAVILLNAPTFLPLTAFDPTFLLQSLLFIPAQNPSGIGPYPLLTVGWTLNYEMAFYSVFLLSFYFPKKLQLLMVAIGLFLLCKFISRLGGDLAFYGNKIIYEFLFGILIAIAYKKGWVQKTPSLVAVAVILVAIGMIIFYGQVSHNPLKSGLPCAMILFAAVSLERFSPGSGLISRLGDWSYSTYLCHVLVMCSMMKIQELLNFHDAVTFALTIAGILVVSYSSFRWIEKPISTLVKKNSKSYTATLPTA</sequence>
<accession>A0ABW7LV44</accession>
<feature type="transmembrane region" description="Helical" evidence="1">
    <location>
        <begin position="37"/>
        <end position="61"/>
    </location>
</feature>
<feature type="transmembrane region" description="Helical" evidence="1">
    <location>
        <begin position="299"/>
        <end position="317"/>
    </location>
</feature>
<evidence type="ECO:0000313" key="4">
    <source>
        <dbReference type="Proteomes" id="UP001609821"/>
    </source>
</evidence>
<dbReference type="InterPro" id="IPR002656">
    <property type="entry name" value="Acyl_transf_3_dom"/>
</dbReference>
<keyword evidence="1" id="KW-0472">Membrane</keyword>
<proteinExistence type="predicted"/>
<keyword evidence="1" id="KW-1133">Transmembrane helix</keyword>